<dbReference type="Gene3D" id="3.40.50.10810">
    <property type="entry name" value="Tandem AAA-ATPase domain"/>
    <property type="match status" value="1"/>
</dbReference>
<dbReference type="PANTHER" id="PTHR45766:SF6">
    <property type="entry name" value="SWI_SNF-RELATED MATRIX-ASSOCIATED ACTIN-DEPENDENT REGULATOR OF CHROMATIN SUBFAMILY A-LIKE PROTEIN 1"/>
    <property type="match status" value="1"/>
</dbReference>
<gene>
    <name evidence="3" type="ORF">S01H4_47620</name>
</gene>
<evidence type="ECO:0000256" key="1">
    <source>
        <dbReference type="ARBA" id="ARBA00022801"/>
    </source>
</evidence>
<dbReference type="PANTHER" id="PTHR45766">
    <property type="entry name" value="DNA ANNEALING HELICASE AND ENDONUCLEASE ZRANB3 FAMILY MEMBER"/>
    <property type="match status" value="1"/>
</dbReference>
<feature type="non-terminal residue" evidence="3">
    <location>
        <position position="1"/>
    </location>
</feature>
<dbReference type="SUPFAM" id="SSF52540">
    <property type="entry name" value="P-loop containing nucleoside triphosphate hydrolases"/>
    <property type="match status" value="1"/>
</dbReference>
<dbReference type="InterPro" id="IPR027417">
    <property type="entry name" value="P-loop_NTPase"/>
</dbReference>
<dbReference type="GO" id="GO:0004386">
    <property type="term" value="F:helicase activity"/>
    <property type="evidence" value="ECO:0007669"/>
    <property type="project" value="UniProtKB-KW"/>
</dbReference>
<protein>
    <recommendedName>
        <fullName evidence="2">Helicase ATP-binding domain-containing protein</fullName>
    </recommendedName>
</protein>
<dbReference type="GO" id="GO:0016787">
    <property type="term" value="F:hydrolase activity"/>
    <property type="evidence" value="ECO:0007669"/>
    <property type="project" value="UniProtKB-KW"/>
</dbReference>
<feature type="non-terminal residue" evidence="3">
    <location>
        <position position="277"/>
    </location>
</feature>
<dbReference type="InterPro" id="IPR038718">
    <property type="entry name" value="SNF2-like_sf"/>
</dbReference>
<dbReference type="AlphaFoldDB" id="X1BY15"/>
<dbReference type="SMART" id="SM00487">
    <property type="entry name" value="DEXDc"/>
    <property type="match status" value="1"/>
</dbReference>
<dbReference type="InterPro" id="IPR057342">
    <property type="entry name" value="DEXDc_RapA"/>
</dbReference>
<sequence length="277" mass="31817">HWITEIRFRMQQITRQGERKPYNATRMPTKKEDAPVVTAGNAATIEAPAAFAALEEQFPELSRAEANVPLQFDLAVEDVLLPDGIVPSDADAGRWYHLRREFARLNLLQGFDELLCLPQLHGVDTYWFQVETVRKVLKQFRGRVLLADEVGLGKTVEAGMVLKEYMLRGMVERVLILTPASLVGQWHQEMETKFGINFATSYNSLLRTAPEEFWAQPRVIASIATARRKDHFARLRKQRYDMIIVDEAHHLKNRSTNNWRLVDGLHKRFLLLLSATP</sequence>
<comment type="caution">
    <text evidence="3">The sequence shown here is derived from an EMBL/GenBank/DDBJ whole genome shotgun (WGS) entry which is preliminary data.</text>
</comment>
<dbReference type="CDD" id="cd18011">
    <property type="entry name" value="DEXDc_RapA"/>
    <property type="match status" value="1"/>
</dbReference>
<dbReference type="InterPro" id="IPR014001">
    <property type="entry name" value="Helicase_ATP-bd"/>
</dbReference>
<dbReference type="GO" id="GO:0005524">
    <property type="term" value="F:ATP binding"/>
    <property type="evidence" value="ECO:0007669"/>
    <property type="project" value="UniProtKB-KW"/>
</dbReference>
<evidence type="ECO:0000313" key="3">
    <source>
        <dbReference type="EMBL" id="GAH00721.1"/>
    </source>
</evidence>
<dbReference type="InterPro" id="IPR000330">
    <property type="entry name" value="SNF2_N"/>
</dbReference>
<name>X1BY15_9ZZZZ</name>
<dbReference type="EMBL" id="BART01026757">
    <property type="protein sequence ID" value="GAH00721.1"/>
    <property type="molecule type" value="Genomic_DNA"/>
</dbReference>
<organism evidence="3">
    <name type="scientific">marine sediment metagenome</name>
    <dbReference type="NCBI Taxonomy" id="412755"/>
    <lineage>
        <taxon>unclassified sequences</taxon>
        <taxon>metagenomes</taxon>
        <taxon>ecological metagenomes</taxon>
    </lineage>
</organism>
<accession>X1BY15</accession>
<keyword evidence="1" id="KW-0378">Hydrolase</keyword>
<evidence type="ECO:0000259" key="2">
    <source>
        <dbReference type="PROSITE" id="PS51192"/>
    </source>
</evidence>
<reference evidence="3" key="1">
    <citation type="journal article" date="2014" name="Front. Microbiol.">
        <title>High frequency of phylogenetically diverse reductive dehalogenase-homologous genes in deep subseafloor sedimentary metagenomes.</title>
        <authorList>
            <person name="Kawai M."/>
            <person name="Futagami T."/>
            <person name="Toyoda A."/>
            <person name="Takaki Y."/>
            <person name="Nishi S."/>
            <person name="Hori S."/>
            <person name="Arai W."/>
            <person name="Tsubouchi T."/>
            <person name="Morono Y."/>
            <person name="Uchiyama I."/>
            <person name="Ito T."/>
            <person name="Fujiyama A."/>
            <person name="Inagaki F."/>
            <person name="Takami H."/>
        </authorList>
    </citation>
    <scope>NUCLEOTIDE SEQUENCE</scope>
    <source>
        <strain evidence="3">Expedition CK06-06</strain>
    </source>
</reference>
<proteinExistence type="predicted"/>
<dbReference type="PROSITE" id="PS51192">
    <property type="entry name" value="HELICASE_ATP_BIND_1"/>
    <property type="match status" value="1"/>
</dbReference>
<feature type="domain" description="Helicase ATP-binding" evidence="2">
    <location>
        <begin position="135"/>
        <end position="277"/>
    </location>
</feature>
<dbReference type="Pfam" id="PF00176">
    <property type="entry name" value="SNF2-rel_dom"/>
    <property type="match status" value="1"/>
</dbReference>